<evidence type="ECO:0000313" key="3">
    <source>
        <dbReference type="RefSeq" id="XP_019628368.1"/>
    </source>
</evidence>
<dbReference type="RefSeq" id="XP_019628368.1">
    <property type="nucleotide sequence ID" value="XM_019772809.1"/>
</dbReference>
<name>A0A6P4YVJ7_BRABE</name>
<feature type="region of interest" description="Disordered" evidence="1">
    <location>
        <begin position="1"/>
        <end position="26"/>
    </location>
</feature>
<feature type="compositionally biased region" description="Low complexity" evidence="1">
    <location>
        <begin position="9"/>
        <end position="26"/>
    </location>
</feature>
<proteinExistence type="predicted"/>
<evidence type="ECO:0000313" key="2">
    <source>
        <dbReference type="Proteomes" id="UP000515135"/>
    </source>
</evidence>
<evidence type="ECO:0000256" key="1">
    <source>
        <dbReference type="SAM" id="MobiDB-lite"/>
    </source>
</evidence>
<dbReference type="Proteomes" id="UP000515135">
    <property type="component" value="Unplaced"/>
</dbReference>
<feature type="region of interest" description="Disordered" evidence="1">
    <location>
        <begin position="192"/>
        <end position="262"/>
    </location>
</feature>
<organism evidence="2 3">
    <name type="scientific">Branchiostoma belcheri</name>
    <name type="common">Amphioxus</name>
    <dbReference type="NCBI Taxonomy" id="7741"/>
    <lineage>
        <taxon>Eukaryota</taxon>
        <taxon>Metazoa</taxon>
        <taxon>Chordata</taxon>
        <taxon>Cephalochordata</taxon>
        <taxon>Leptocardii</taxon>
        <taxon>Amphioxiformes</taxon>
        <taxon>Branchiostomatidae</taxon>
        <taxon>Branchiostoma</taxon>
    </lineage>
</organism>
<dbReference type="AlphaFoldDB" id="A0A6P4YVJ7"/>
<dbReference type="KEGG" id="bbel:109472943"/>
<keyword evidence="2" id="KW-1185">Reference proteome</keyword>
<reference evidence="3" key="1">
    <citation type="submission" date="2025-08" db="UniProtKB">
        <authorList>
            <consortium name="RefSeq"/>
        </authorList>
    </citation>
    <scope>IDENTIFICATION</scope>
    <source>
        <tissue evidence="3">Gonad</tissue>
    </source>
</reference>
<accession>A0A6P4YVJ7</accession>
<gene>
    <name evidence="3" type="primary">LOC109472943</name>
</gene>
<dbReference type="OrthoDB" id="10423573at2759"/>
<protein>
    <submittedName>
        <fullName evidence="3">Uncharacterized protein LOC109472943</fullName>
    </submittedName>
</protein>
<sequence>MDKPGSTYGSGSSFGASTLSSDSSNDSWDACTAVISFRSRQDKRIFIEPRLASARKMTGGMIPGKIMSKVQALATPDSIATLDKLGMLNKLGPLASVLIGMSGLNKGGKKGGKKGGGFLKGLGSKDKGNNIDLGALQSLGSMLGGGSKMAAMAGMAGMVGSKMPPLGGGGRGGFDPTDGLDMQDARALAGMASRSGNAPRGPPQGHRFDPSDGLDLDDARGAYDMYRGQSAGYRGQPDPRVIRGAPSGYEGRGGPRLDMGDGMDIEDMQAVAGRVGGRY</sequence>
<dbReference type="GeneID" id="109472943"/>